<keyword evidence="5" id="KW-1003">Cell membrane</keyword>
<accession>A0A8C0EJ64</accession>
<evidence type="ECO:0000256" key="2">
    <source>
        <dbReference type="ARBA" id="ARBA00004651"/>
    </source>
</evidence>
<dbReference type="Ensembl" id="ENSBOBT00000003901.1">
    <property type="protein sequence ID" value="ENSBOBP00000003805.1"/>
    <property type="gene ID" value="ENSBOBG00000002617.1"/>
</dbReference>
<evidence type="ECO:0000259" key="12">
    <source>
        <dbReference type="Pfam" id="PF04598"/>
    </source>
</evidence>
<evidence type="ECO:0000256" key="8">
    <source>
        <dbReference type="ARBA" id="ARBA00022692"/>
    </source>
</evidence>
<keyword evidence="15" id="KW-1185">Reference proteome</keyword>
<evidence type="ECO:0000256" key="9">
    <source>
        <dbReference type="ARBA" id="ARBA00023136"/>
    </source>
</evidence>
<evidence type="ECO:0000256" key="1">
    <source>
        <dbReference type="ARBA" id="ARBA00004496"/>
    </source>
</evidence>
<dbReference type="Pfam" id="PF17708">
    <property type="entry name" value="Gasdermin_C"/>
    <property type="match status" value="1"/>
</dbReference>
<evidence type="ECO:0000259" key="13">
    <source>
        <dbReference type="Pfam" id="PF17708"/>
    </source>
</evidence>
<sequence>MFAKATKNFVRETDSGGDLIPVSHLNASDKLQLLSLVTKRRKFWCWQKPKYHFLTVTLSDVLTEDKPIKPVIVESDFAKYMGKFEDFVQGSVETSFGKISLGAGGKGYVENQSSFGNLRKQEIDLQQLMKDVKDRTINLNSSLLQQVIERKREVLCILREKIITTQKCTISEHIQTEEKVSGVMGCSTKIVKVSVSENGSMMKDSSVILEIPPATTIAYGVIELFIKHSGQFEFCLLDEQQGGFEKESTEGPIYPYSALFRDTLFLYQPDAVDNEMYSGAKNLIPSDASLSVLKQDLSQLKTQFQPFVKLPEYKQRALYKTLCDLLLHEEMVTALEDVLDDICTGDKPDLKELKPAQRRDLLDFLQLLGCSLQSELLLQKYQPQDEKLLSAAHLLISAVAELPDYTLVLLRACCDLQVVAALCCLPNIASADGSVALSSPLVATLTDRGRFDVVQRLFASSGINLEMTESSVKAVTMKDPTFFPLVLYVALYGFYALGGNAQEFC</sequence>
<dbReference type="GO" id="GO:0012501">
    <property type="term" value="P:programmed cell death"/>
    <property type="evidence" value="ECO:0007669"/>
    <property type="project" value="UniProtKB-KW"/>
</dbReference>
<keyword evidence="10" id="KW-0564">Palmitate</keyword>
<feature type="domain" description="Gasdermin pore forming" evidence="12">
    <location>
        <begin position="1"/>
        <end position="246"/>
    </location>
</feature>
<dbReference type="GO" id="GO:0005737">
    <property type="term" value="C:cytoplasm"/>
    <property type="evidence" value="ECO:0007669"/>
    <property type="project" value="UniProtKB-SubCell"/>
</dbReference>
<evidence type="ECO:0000313" key="14">
    <source>
        <dbReference type="Ensembl" id="ENSBOBP00000003805.1"/>
    </source>
</evidence>
<evidence type="ECO:0000256" key="3">
    <source>
        <dbReference type="ARBA" id="ARBA00009279"/>
    </source>
</evidence>
<keyword evidence="8" id="KW-0812">Transmembrane</keyword>
<dbReference type="PANTHER" id="PTHR15207:SF1">
    <property type="entry name" value="GASDERMIN-E"/>
    <property type="match status" value="1"/>
</dbReference>
<dbReference type="InterPro" id="IPR040460">
    <property type="entry name" value="Gasdermin_pore"/>
</dbReference>
<dbReference type="PANTHER" id="PTHR15207">
    <property type="entry name" value="NONSYNDROMIC HEARING IMPAIRMENT PROTEIN"/>
    <property type="match status" value="1"/>
</dbReference>
<dbReference type="Pfam" id="PF04598">
    <property type="entry name" value="Gasdermin"/>
    <property type="match status" value="1"/>
</dbReference>
<reference evidence="14" key="2">
    <citation type="submission" date="2025-09" db="UniProtKB">
        <authorList>
            <consortium name="Ensembl"/>
        </authorList>
    </citation>
    <scope>IDENTIFICATION</scope>
</reference>
<name>A0A8C0EJ64_BUBBB</name>
<evidence type="ECO:0000256" key="6">
    <source>
        <dbReference type="ARBA" id="ARBA00022490"/>
    </source>
</evidence>
<evidence type="ECO:0000313" key="15">
    <source>
        <dbReference type="Proteomes" id="UP000694567"/>
    </source>
</evidence>
<evidence type="ECO:0000256" key="4">
    <source>
        <dbReference type="ARBA" id="ARBA00022452"/>
    </source>
</evidence>
<comment type="subcellular location">
    <subcellularLocation>
        <location evidence="2">Cell membrane</location>
        <topology evidence="2">Multi-pass membrane protein</topology>
    </subcellularLocation>
    <subcellularLocation>
        <location evidence="1">Cytoplasm</location>
    </subcellularLocation>
</comment>
<dbReference type="AlphaFoldDB" id="A0A8C0EJ64"/>
<reference evidence="14" key="1">
    <citation type="submission" date="2025-08" db="UniProtKB">
        <authorList>
            <consortium name="Ensembl"/>
        </authorList>
    </citation>
    <scope>IDENTIFICATION</scope>
</reference>
<keyword evidence="9" id="KW-0472">Membrane</keyword>
<protein>
    <submittedName>
        <fullName evidence="14">Gasdermin E</fullName>
    </submittedName>
</protein>
<evidence type="ECO:0000256" key="10">
    <source>
        <dbReference type="ARBA" id="ARBA00023139"/>
    </source>
</evidence>
<evidence type="ECO:0000256" key="5">
    <source>
        <dbReference type="ARBA" id="ARBA00022475"/>
    </source>
</evidence>
<keyword evidence="11" id="KW-0449">Lipoprotein</keyword>
<dbReference type="InterPro" id="IPR041263">
    <property type="entry name" value="Gasdermin_PUB"/>
</dbReference>
<keyword evidence="7" id="KW-1210">Necrosis</keyword>
<keyword evidence="6" id="KW-0963">Cytoplasm</keyword>
<keyword evidence="4" id="KW-1134">Transmembrane beta strand</keyword>
<organism evidence="14 15">
    <name type="scientific">Bubo bubo</name>
    <name type="common">Eurasian eagle-owl</name>
    <name type="synonym">Strix bubo</name>
    <dbReference type="NCBI Taxonomy" id="30461"/>
    <lineage>
        <taxon>Eukaryota</taxon>
        <taxon>Metazoa</taxon>
        <taxon>Chordata</taxon>
        <taxon>Craniata</taxon>
        <taxon>Vertebrata</taxon>
        <taxon>Euteleostomi</taxon>
        <taxon>Archelosauria</taxon>
        <taxon>Archosauria</taxon>
        <taxon>Dinosauria</taxon>
        <taxon>Saurischia</taxon>
        <taxon>Theropoda</taxon>
        <taxon>Coelurosauria</taxon>
        <taxon>Aves</taxon>
        <taxon>Neognathae</taxon>
        <taxon>Neoaves</taxon>
        <taxon>Telluraves</taxon>
        <taxon>Strigiformes</taxon>
        <taxon>Strigidae</taxon>
        <taxon>Bubo</taxon>
    </lineage>
</organism>
<comment type="similarity">
    <text evidence="3">Belongs to the gasdermin family.</text>
</comment>
<evidence type="ECO:0000256" key="11">
    <source>
        <dbReference type="ARBA" id="ARBA00023288"/>
    </source>
</evidence>
<dbReference type="Proteomes" id="UP000694567">
    <property type="component" value="Unplaced"/>
</dbReference>
<dbReference type="InterPro" id="IPR042377">
    <property type="entry name" value="GSDME"/>
</dbReference>
<evidence type="ECO:0000256" key="7">
    <source>
        <dbReference type="ARBA" id="ARBA00022590"/>
    </source>
</evidence>
<dbReference type="GO" id="GO:0005886">
    <property type="term" value="C:plasma membrane"/>
    <property type="evidence" value="ECO:0007669"/>
    <property type="project" value="UniProtKB-SubCell"/>
</dbReference>
<feature type="domain" description="Gasdermin PUB" evidence="13">
    <location>
        <begin position="290"/>
        <end position="473"/>
    </location>
</feature>
<proteinExistence type="inferred from homology"/>